<evidence type="ECO:0000256" key="3">
    <source>
        <dbReference type="ARBA" id="ARBA00023163"/>
    </source>
</evidence>
<dbReference type="Pfam" id="PF12840">
    <property type="entry name" value="HTH_20"/>
    <property type="match status" value="1"/>
</dbReference>
<dbReference type="InterPro" id="IPR036388">
    <property type="entry name" value="WH-like_DNA-bd_sf"/>
</dbReference>
<proteinExistence type="predicted"/>
<dbReference type="PANTHER" id="PTHR43132">
    <property type="entry name" value="ARSENICAL RESISTANCE OPERON REPRESSOR ARSR-RELATED"/>
    <property type="match status" value="1"/>
</dbReference>
<dbReference type="InterPro" id="IPR036390">
    <property type="entry name" value="WH_DNA-bd_sf"/>
</dbReference>
<reference evidence="5" key="1">
    <citation type="submission" date="2018-06" db="EMBL/GenBank/DDBJ databases">
        <authorList>
            <person name="Zhirakovskaya E."/>
        </authorList>
    </citation>
    <scope>NUCLEOTIDE SEQUENCE</scope>
</reference>
<gene>
    <name evidence="5" type="ORF">MNBD_ALPHA09-736</name>
</gene>
<dbReference type="InterPro" id="IPR011991">
    <property type="entry name" value="ArsR-like_HTH"/>
</dbReference>
<evidence type="ECO:0000313" key="5">
    <source>
        <dbReference type="EMBL" id="VAW12328.1"/>
    </source>
</evidence>
<accession>A0A3B0T305</accession>
<dbReference type="InterPro" id="IPR001845">
    <property type="entry name" value="HTH_ArsR_DNA-bd_dom"/>
</dbReference>
<evidence type="ECO:0000256" key="1">
    <source>
        <dbReference type="ARBA" id="ARBA00023015"/>
    </source>
</evidence>
<dbReference type="AlphaFoldDB" id="A0A3B0T305"/>
<dbReference type="PRINTS" id="PR00778">
    <property type="entry name" value="HTHARSR"/>
</dbReference>
<dbReference type="PROSITE" id="PS50987">
    <property type="entry name" value="HTH_ARSR_2"/>
    <property type="match status" value="1"/>
</dbReference>
<dbReference type="SMART" id="SM00418">
    <property type="entry name" value="HTH_ARSR"/>
    <property type="match status" value="1"/>
</dbReference>
<dbReference type="SUPFAM" id="SSF46785">
    <property type="entry name" value="Winged helix' DNA-binding domain"/>
    <property type="match status" value="1"/>
</dbReference>
<organism evidence="5">
    <name type="scientific">hydrothermal vent metagenome</name>
    <dbReference type="NCBI Taxonomy" id="652676"/>
    <lineage>
        <taxon>unclassified sequences</taxon>
        <taxon>metagenomes</taxon>
        <taxon>ecological metagenomes</taxon>
    </lineage>
</organism>
<dbReference type="GO" id="GO:0003677">
    <property type="term" value="F:DNA binding"/>
    <property type="evidence" value="ECO:0007669"/>
    <property type="project" value="UniProtKB-KW"/>
</dbReference>
<sequence>MDNNTAIGVLAALSHERRMSVFHLLTGSGKTGMNAGAIATALEVPPSSLSFHLTHLEQSGLISSKRHKRQIIYSVVPERFVQLIVFLVAEGVLGNLGFAEKIIDRIAALK</sequence>
<keyword evidence="1" id="KW-0805">Transcription regulation</keyword>
<feature type="domain" description="HTH arsR-type" evidence="4">
    <location>
        <begin position="1"/>
        <end position="95"/>
    </location>
</feature>
<dbReference type="PANTHER" id="PTHR43132:SF2">
    <property type="entry name" value="ARSENICAL RESISTANCE OPERON REPRESSOR ARSR-RELATED"/>
    <property type="match status" value="1"/>
</dbReference>
<dbReference type="InterPro" id="IPR051011">
    <property type="entry name" value="Metal_resp_trans_reg"/>
</dbReference>
<protein>
    <recommendedName>
        <fullName evidence="4">HTH arsR-type domain-containing protein</fullName>
    </recommendedName>
</protein>
<dbReference type="Gene3D" id="1.10.10.10">
    <property type="entry name" value="Winged helix-like DNA-binding domain superfamily/Winged helix DNA-binding domain"/>
    <property type="match status" value="1"/>
</dbReference>
<dbReference type="EMBL" id="UOEM01000042">
    <property type="protein sequence ID" value="VAW12328.1"/>
    <property type="molecule type" value="Genomic_DNA"/>
</dbReference>
<dbReference type="CDD" id="cd00090">
    <property type="entry name" value="HTH_ARSR"/>
    <property type="match status" value="1"/>
</dbReference>
<keyword evidence="2" id="KW-0238">DNA-binding</keyword>
<dbReference type="GO" id="GO:0003700">
    <property type="term" value="F:DNA-binding transcription factor activity"/>
    <property type="evidence" value="ECO:0007669"/>
    <property type="project" value="InterPro"/>
</dbReference>
<evidence type="ECO:0000259" key="4">
    <source>
        <dbReference type="PROSITE" id="PS50987"/>
    </source>
</evidence>
<dbReference type="NCBIfam" id="NF033788">
    <property type="entry name" value="HTH_metalloreg"/>
    <property type="match status" value="1"/>
</dbReference>
<name>A0A3B0T305_9ZZZZ</name>
<keyword evidence="3" id="KW-0804">Transcription</keyword>
<evidence type="ECO:0000256" key="2">
    <source>
        <dbReference type="ARBA" id="ARBA00023125"/>
    </source>
</evidence>